<dbReference type="EMBL" id="GBXM01034771">
    <property type="protein sequence ID" value="JAH73806.1"/>
    <property type="molecule type" value="Transcribed_RNA"/>
</dbReference>
<organism evidence="1">
    <name type="scientific">Anguilla anguilla</name>
    <name type="common">European freshwater eel</name>
    <name type="synonym">Muraena anguilla</name>
    <dbReference type="NCBI Taxonomy" id="7936"/>
    <lineage>
        <taxon>Eukaryota</taxon>
        <taxon>Metazoa</taxon>
        <taxon>Chordata</taxon>
        <taxon>Craniata</taxon>
        <taxon>Vertebrata</taxon>
        <taxon>Euteleostomi</taxon>
        <taxon>Actinopterygii</taxon>
        <taxon>Neopterygii</taxon>
        <taxon>Teleostei</taxon>
        <taxon>Anguilliformes</taxon>
        <taxon>Anguillidae</taxon>
        <taxon>Anguilla</taxon>
    </lineage>
</organism>
<reference evidence="1" key="1">
    <citation type="submission" date="2014-11" db="EMBL/GenBank/DDBJ databases">
        <authorList>
            <person name="Amaro Gonzalez C."/>
        </authorList>
    </citation>
    <scope>NUCLEOTIDE SEQUENCE</scope>
</reference>
<sequence length="73" mass="8155">MIVHLSSALKRSWPFGCCVSFTLHFPWVLRSAAYTDAQNTHSRCNTPVAQCVTVVIDTHHRSRKTNAVQGDLS</sequence>
<evidence type="ECO:0000313" key="1">
    <source>
        <dbReference type="EMBL" id="JAH73806.1"/>
    </source>
</evidence>
<proteinExistence type="predicted"/>
<accession>A0A0E9V738</accession>
<name>A0A0E9V738_ANGAN</name>
<dbReference type="AlphaFoldDB" id="A0A0E9V738"/>
<reference evidence="1" key="2">
    <citation type="journal article" date="2015" name="Fish Shellfish Immunol.">
        <title>Early steps in the European eel (Anguilla anguilla)-Vibrio vulnificus interaction in the gills: Role of the RtxA13 toxin.</title>
        <authorList>
            <person name="Callol A."/>
            <person name="Pajuelo D."/>
            <person name="Ebbesson L."/>
            <person name="Teles M."/>
            <person name="MacKenzie S."/>
            <person name="Amaro C."/>
        </authorList>
    </citation>
    <scope>NUCLEOTIDE SEQUENCE</scope>
</reference>
<protein>
    <submittedName>
        <fullName evidence="1">Uncharacterized protein</fullName>
    </submittedName>
</protein>